<reference evidence="9" key="1">
    <citation type="submission" date="2022-07" db="EMBL/GenBank/DDBJ databases">
        <title>Taxonomy of Aspergillus series Nigri: significant species reduction supported by multi-species coalescent approaches.</title>
        <authorList>
            <person name="Bian C."/>
            <person name="Kusuya Y."/>
            <person name="Sklenar F."/>
            <person name="D'hooge E."/>
            <person name="Yaguchi T."/>
            <person name="Takahashi H."/>
            <person name="Hubka V."/>
        </authorList>
    </citation>
    <scope>NUCLEOTIDE SEQUENCE</scope>
    <source>
        <strain evidence="9">CBS 733.88</strain>
    </source>
</reference>
<dbReference type="Gene3D" id="1.10.630.10">
    <property type="entry name" value="Cytochrome P450"/>
    <property type="match status" value="1"/>
</dbReference>
<keyword evidence="8" id="KW-1133">Transmembrane helix</keyword>
<evidence type="ECO:0000256" key="5">
    <source>
        <dbReference type="ARBA" id="ARBA00023004"/>
    </source>
</evidence>
<keyword evidence="5 7" id="KW-0408">Iron</keyword>
<sequence>MEDAYRKYKGRAYRLARGDADYIVLPAECVTELNRLPQHMLNSRQCHSYAMTGHLNGINVVLKTNLHVRLLLNTITPALPKLLQPASIGIEEAMRNHFPQDGKGWTSVDMTDKIAACVGRAFALPVVGDPMCHNADFIRLMNEYTKDAFYIVFIMRLVPAILQPLFVWFLPSKWRLQAGRKRLEAFIRPTAEKQKEEICNSAEGTGLPNLFEHMLDEARNECEQDPEVVIDLLMALAVGGTYSAANFIYASILDLTAHPHFLDEIREEFQQKHAEIGGHWSFEALNSLHKLDSACKETLRLTPGSLTTYSRVMQEDYTLANGITLRKGQFICVDSSGRAQDSTIYRDADEYDALRAYNQDFRAHTARPFRGAYGQEFRWGSGRWACAGRYLASIVCKVMLVKLLDEYDFQLAGTGGRPANTVFHEFVFIRPGLKVMMRRREGSVGIRFS</sequence>
<name>A0A9W5YZH2_9EURO</name>
<evidence type="ECO:0008006" key="11">
    <source>
        <dbReference type="Google" id="ProtNLM"/>
    </source>
</evidence>
<dbReference type="GO" id="GO:0005506">
    <property type="term" value="F:iron ion binding"/>
    <property type="evidence" value="ECO:0007669"/>
    <property type="project" value="InterPro"/>
</dbReference>
<keyword evidence="4" id="KW-0560">Oxidoreductase</keyword>
<dbReference type="GO" id="GO:0004497">
    <property type="term" value="F:monooxygenase activity"/>
    <property type="evidence" value="ECO:0007669"/>
    <property type="project" value="UniProtKB-KW"/>
</dbReference>
<protein>
    <recommendedName>
        <fullName evidence="11">Cytochrome P450</fullName>
    </recommendedName>
</protein>
<proteinExistence type="inferred from homology"/>
<keyword evidence="8" id="KW-0812">Transmembrane</keyword>
<dbReference type="EMBL" id="BROQ01000115">
    <property type="protein sequence ID" value="GKZ25553.1"/>
    <property type="molecule type" value="Genomic_DNA"/>
</dbReference>
<keyword evidence="3 7" id="KW-0479">Metal-binding</keyword>
<dbReference type="GO" id="GO:0020037">
    <property type="term" value="F:heme binding"/>
    <property type="evidence" value="ECO:0007669"/>
    <property type="project" value="InterPro"/>
</dbReference>
<keyword evidence="6" id="KW-0503">Monooxygenase</keyword>
<dbReference type="InterPro" id="IPR001128">
    <property type="entry name" value="Cyt_P450"/>
</dbReference>
<evidence type="ECO:0000256" key="8">
    <source>
        <dbReference type="SAM" id="Phobius"/>
    </source>
</evidence>
<evidence type="ECO:0000313" key="9">
    <source>
        <dbReference type="EMBL" id="GKZ25553.1"/>
    </source>
</evidence>
<comment type="caution">
    <text evidence="9">The sequence shown here is derived from an EMBL/GenBank/DDBJ whole genome shotgun (WGS) entry which is preliminary data.</text>
</comment>
<dbReference type="CDD" id="cd11041">
    <property type="entry name" value="CYP503A1-like"/>
    <property type="match status" value="1"/>
</dbReference>
<evidence type="ECO:0000256" key="2">
    <source>
        <dbReference type="ARBA" id="ARBA00010617"/>
    </source>
</evidence>
<feature type="binding site" description="axial binding residue" evidence="7">
    <location>
        <position position="386"/>
    </location>
    <ligand>
        <name>heme</name>
        <dbReference type="ChEBI" id="CHEBI:30413"/>
    </ligand>
    <ligandPart>
        <name>Fe</name>
        <dbReference type="ChEBI" id="CHEBI:18248"/>
    </ligandPart>
</feature>
<evidence type="ECO:0000256" key="1">
    <source>
        <dbReference type="ARBA" id="ARBA00001971"/>
    </source>
</evidence>
<evidence type="ECO:0000256" key="4">
    <source>
        <dbReference type="ARBA" id="ARBA00023002"/>
    </source>
</evidence>
<organism evidence="9 10">
    <name type="scientific">Aspergillus brasiliensis</name>
    <dbReference type="NCBI Taxonomy" id="319629"/>
    <lineage>
        <taxon>Eukaryota</taxon>
        <taxon>Fungi</taxon>
        <taxon>Dikarya</taxon>
        <taxon>Ascomycota</taxon>
        <taxon>Pezizomycotina</taxon>
        <taxon>Eurotiomycetes</taxon>
        <taxon>Eurotiomycetidae</taxon>
        <taxon>Eurotiales</taxon>
        <taxon>Aspergillaceae</taxon>
        <taxon>Aspergillus</taxon>
        <taxon>Aspergillus subgen. Circumdati</taxon>
    </lineage>
</organism>
<keyword evidence="7" id="KW-0349">Heme</keyword>
<dbReference type="InterPro" id="IPR002403">
    <property type="entry name" value="Cyt_P450_E_grp-IV"/>
</dbReference>
<evidence type="ECO:0000256" key="7">
    <source>
        <dbReference type="PIRSR" id="PIRSR602403-1"/>
    </source>
</evidence>
<dbReference type="AlphaFoldDB" id="A0A9W5YZH2"/>
<gene>
    <name evidence="9" type="ORF">AbraCBS73388_001195</name>
</gene>
<dbReference type="GO" id="GO:0019748">
    <property type="term" value="P:secondary metabolic process"/>
    <property type="evidence" value="ECO:0007669"/>
    <property type="project" value="UniProtKB-ARBA"/>
</dbReference>
<feature type="transmembrane region" description="Helical" evidence="8">
    <location>
        <begin position="148"/>
        <end position="170"/>
    </location>
</feature>
<dbReference type="SUPFAM" id="SSF48264">
    <property type="entry name" value="Cytochrome P450"/>
    <property type="match status" value="1"/>
</dbReference>
<keyword evidence="8" id="KW-0472">Membrane</keyword>
<dbReference type="PANTHER" id="PTHR46206">
    <property type="entry name" value="CYTOCHROME P450"/>
    <property type="match status" value="1"/>
</dbReference>
<dbReference type="PRINTS" id="PR00465">
    <property type="entry name" value="EP450IV"/>
</dbReference>
<dbReference type="InterPro" id="IPR036396">
    <property type="entry name" value="Cyt_P450_sf"/>
</dbReference>
<accession>A0A9W5YZH2</accession>
<evidence type="ECO:0000256" key="6">
    <source>
        <dbReference type="ARBA" id="ARBA00023033"/>
    </source>
</evidence>
<comment type="similarity">
    <text evidence="2">Belongs to the cytochrome P450 family.</text>
</comment>
<comment type="cofactor">
    <cofactor evidence="1 7">
        <name>heme</name>
        <dbReference type="ChEBI" id="CHEBI:30413"/>
    </cofactor>
</comment>
<evidence type="ECO:0000313" key="10">
    <source>
        <dbReference type="Proteomes" id="UP001143548"/>
    </source>
</evidence>
<dbReference type="GO" id="GO:0016705">
    <property type="term" value="F:oxidoreductase activity, acting on paired donors, with incorporation or reduction of molecular oxygen"/>
    <property type="evidence" value="ECO:0007669"/>
    <property type="project" value="InterPro"/>
</dbReference>
<evidence type="ECO:0000256" key="3">
    <source>
        <dbReference type="ARBA" id="ARBA00022723"/>
    </source>
</evidence>
<dbReference type="Pfam" id="PF00067">
    <property type="entry name" value="p450"/>
    <property type="match status" value="1"/>
</dbReference>
<dbReference type="Proteomes" id="UP001143548">
    <property type="component" value="Unassembled WGS sequence"/>
</dbReference>
<dbReference type="PANTHER" id="PTHR46206:SF4">
    <property type="entry name" value="P450, PUTATIVE (EUROFUNG)-RELATED"/>
    <property type="match status" value="1"/>
</dbReference>